<feature type="transmembrane region" description="Helical" evidence="1">
    <location>
        <begin position="112"/>
        <end position="133"/>
    </location>
</feature>
<dbReference type="AlphaFoldDB" id="A0A5J4X3Z0"/>
<accession>A0A5J4X3Z0</accession>
<keyword evidence="1" id="KW-1133">Transmembrane helix</keyword>
<evidence type="ECO:0000313" key="2">
    <source>
        <dbReference type="EMBL" id="KAA6401446.1"/>
    </source>
</evidence>
<keyword evidence="1" id="KW-0472">Membrane</keyword>
<proteinExistence type="predicted"/>
<comment type="caution">
    <text evidence="2">The sequence shown here is derived from an EMBL/GenBank/DDBJ whole genome shotgun (WGS) entry which is preliminary data.</text>
</comment>
<name>A0A5J4X3Z0_9EUKA</name>
<sequence>MKTTTANYQQIHPSEKIFRTQIPAQPSKSISSLSHLSLWHPSYKVRLIQFLIKQLYPYFHIGLLGCIYLAVITLWVAIGPVFIGFGGLKKELVFVFSWGVSYGNRMFAREGMYTTFCLEAMYYGGILLSAILAHTDRLKLNSKQEKKKKIKVVKNKNKKLSENKNDQNIAKEKHSVQSPFFFSQMKTSRFSSYLPRVRDTRCALDKLSIIIMFYYYYKGYIEAV</sequence>
<evidence type="ECO:0000313" key="3">
    <source>
        <dbReference type="Proteomes" id="UP000324800"/>
    </source>
</evidence>
<dbReference type="EMBL" id="SNRW01000387">
    <property type="protein sequence ID" value="KAA6401446.1"/>
    <property type="molecule type" value="Genomic_DNA"/>
</dbReference>
<gene>
    <name evidence="2" type="ORF">EZS28_003022</name>
</gene>
<dbReference type="Proteomes" id="UP000324800">
    <property type="component" value="Unassembled WGS sequence"/>
</dbReference>
<evidence type="ECO:0000256" key="1">
    <source>
        <dbReference type="SAM" id="Phobius"/>
    </source>
</evidence>
<feature type="transmembrane region" description="Helical" evidence="1">
    <location>
        <begin position="55"/>
        <end position="78"/>
    </location>
</feature>
<organism evidence="2 3">
    <name type="scientific">Streblomastix strix</name>
    <dbReference type="NCBI Taxonomy" id="222440"/>
    <lineage>
        <taxon>Eukaryota</taxon>
        <taxon>Metamonada</taxon>
        <taxon>Preaxostyla</taxon>
        <taxon>Oxymonadida</taxon>
        <taxon>Streblomastigidae</taxon>
        <taxon>Streblomastix</taxon>
    </lineage>
</organism>
<protein>
    <submittedName>
        <fullName evidence="2">Uncharacterized protein</fullName>
    </submittedName>
</protein>
<reference evidence="2 3" key="1">
    <citation type="submission" date="2019-03" db="EMBL/GenBank/DDBJ databases">
        <title>Single cell metagenomics reveals metabolic interactions within the superorganism composed of flagellate Streblomastix strix and complex community of Bacteroidetes bacteria on its surface.</title>
        <authorList>
            <person name="Treitli S.C."/>
            <person name="Kolisko M."/>
            <person name="Husnik F."/>
            <person name="Keeling P."/>
            <person name="Hampl V."/>
        </authorList>
    </citation>
    <scope>NUCLEOTIDE SEQUENCE [LARGE SCALE GENOMIC DNA]</scope>
    <source>
        <strain evidence="2">ST1C</strain>
    </source>
</reference>
<keyword evidence="1" id="KW-0812">Transmembrane</keyword>